<dbReference type="Proteomes" id="UP001614394">
    <property type="component" value="Unassembled WGS sequence"/>
</dbReference>
<keyword evidence="2" id="KW-1185">Reference proteome</keyword>
<dbReference type="RefSeq" id="WP_399654103.1">
    <property type="nucleotide sequence ID" value="NZ_JBITYG010000008.1"/>
</dbReference>
<protein>
    <submittedName>
        <fullName evidence="1">ANTAR domain-containing protein</fullName>
    </submittedName>
</protein>
<comment type="caution">
    <text evidence="1">The sequence shown here is derived from an EMBL/GenBank/DDBJ whole genome shotgun (WGS) entry which is preliminary data.</text>
</comment>
<sequence>MVDSQVAELIRVLVLSGGQGPPRDWTRLCAEVLGVDGIAISVASDGTELLWFSDERSARLDDLQFTLGEGPSVEAARDGSLNLESNLERAFGERWPAFVPAAVDSGVLAVFAFPLRLGAICFGGMTGHRRRPGPLGEQAVADALTIADAMAVYLLALGPRETGPAALPAGTGYPGGGDGNGIGRNTGGGLGSGFLTGFGDLHRAEVHQAAGISSVRLDVPLPEALLRLRAHAYASDRPILDVARDIIGNRLQLPRDPES</sequence>
<organism evidence="1 2">
    <name type="scientific">Streptomyces fildesensis</name>
    <dbReference type="NCBI Taxonomy" id="375757"/>
    <lineage>
        <taxon>Bacteria</taxon>
        <taxon>Bacillati</taxon>
        <taxon>Actinomycetota</taxon>
        <taxon>Actinomycetes</taxon>
        <taxon>Kitasatosporales</taxon>
        <taxon>Streptomycetaceae</taxon>
        <taxon>Streptomyces</taxon>
    </lineage>
</organism>
<dbReference type="SUPFAM" id="SSF55781">
    <property type="entry name" value="GAF domain-like"/>
    <property type="match status" value="1"/>
</dbReference>
<dbReference type="EMBL" id="JBITYG010000008">
    <property type="protein sequence ID" value="MFI9104166.1"/>
    <property type="molecule type" value="Genomic_DNA"/>
</dbReference>
<evidence type="ECO:0000313" key="1">
    <source>
        <dbReference type="EMBL" id="MFI9104166.1"/>
    </source>
</evidence>
<proteinExistence type="predicted"/>
<gene>
    <name evidence="1" type="ORF">ACIGXA_26975</name>
</gene>
<accession>A0ABW8CCJ9</accession>
<dbReference type="InterPro" id="IPR029016">
    <property type="entry name" value="GAF-like_dom_sf"/>
</dbReference>
<evidence type="ECO:0000313" key="2">
    <source>
        <dbReference type="Proteomes" id="UP001614394"/>
    </source>
</evidence>
<name>A0ABW8CCJ9_9ACTN</name>
<dbReference type="Gene3D" id="3.30.450.40">
    <property type="match status" value="1"/>
</dbReference>
<reference evidence="1 2" key="1">
    <citation type="submission" date="2024-10" db="EMBL/GenBank/DDBJ databases">
        <title>The Natural Products Discovery Center: Release of the First 8490 Sequenced Strains for Exploring Actinobacteria Biosynthetic Diversity.</title>
        <authorList>
            <person name="Kalkreuter E."/>
            <person name="Kautsar S.A."/>
            <person name="Yang D."/>
            <person name="Bader C.D."/>
            <person name="Teijaro C.N."/>
            <person name="Fluegel L."/>
            <person name="Davis C.M."/>
            <person name="Simpson J.R."/>
            <person name="Lauterbach L."/>
            <person name="Steele A.D."/>
            <person name="Gui C."/>
            <person name="Meng S."/>
            <person name="Li G."/>
            <person name="Viehrig K."/>
            <person name="Ye F."/>
            <person name="Su P."/>
            <person name="Kiefer A.F."/>
            <person name="Nichols A."/>
            <person name="Cepeda A.J."/>
            <person name="Yan W."/>
            <person name="Fan B."/>
            <person name="Jiang Y."/>
            <person name="Adhikari A."/>
            <person name="Zheng C.-J."/>
            <person name="Schuster L."/>
            <person name="Cowan T.M."/>
            <person name="Smanski M.J."/>
            <person name="Chevrette M.G."/>
            <person name="De Carvalho L.P.S."/>
            <person name="Shen B."/>
        </authorList>
    </citation>
    <scope>NUCLEOTIDE SEQUENCE [LARGE SCALE GENOMIC DNA]</scope>
    <source>
        <strain evidence="1 2">NPDC053399</strain>
    </source>
</reference>